<evidence type="ECO:0000256" key="1">
    <source>
        <dbReference type="SAM" id="MobiDB-lite"/>
    </source>
</evidence>
<evidence type="ECO:0008006" key="5">
    <source>
        <dbReference type="Google" id="ProtNLM"/>
    </source>
</evidence>
<evidence type="ECO:0000313" key="4">
    <source>
        <dbReference type="Proteomes" id="UP001302676"/>
    </source>
</evidence>
<keyword evidence="2" id="KW-0472">Membrane</keyword>
<dbReference type="AlphaFoldDB" id="A0AAN6V4G1"/>
<dbReference type="GeneID" id="87820186"/>
<reference evidence="3" key="1">
    <citation type="journal article" date="2023" name="Mol. Phylogenet. Evol.">
        <title>Genome-scale phylogeny and comparative genomics of the fungal order Sordariales.</title>
        <authorList>
            <person name="Hensen N."/>
            <person name="Bonometti L."/>
            <person name="Westerberg I."/>
            <person name="Brannstrom I.O."/>
            <person name="Guillou S."/>
            <person name="Cros-Aarteil S."/>
            <person name="Calhoun S."/>
            <person name="Haridas S."/>
            <person name="Kuo A."/>
            <person name="Mondo S."/>
            <person name="Pangilinan J."/>
            <person name="Riley R."/>
            <person name="LaButti K."/>
            <person name="Andreopoulos B."/>
            <person name="Lipzen A."/>
            <person name="Chen C."/>
            <person name="Yan M."/>
            <person name="Daum C."/>
            <person name="Ng V."/>
            <person name="Clum A."/>
            <person name="Steindorff A."/>
            <person name="Ohm R.A."/>
            <person name="Martin F."/>
            <person name="Silar P."/>
            <person name="Natvig D.O."/>
            <person name="Lalanne C."/>
            <person name="Gautier V."/>
            <person name="Ament-Velasquez S.L."/>
            <person name="Kruys A."/>
            <person name="Hutchinson M.I."/>
            <person name="Powell A.J."/>
            <person name="Barry K."/>
            <person name="Miller A.N."/>
            <person name="Grigoriev I.V."/>
            <person name="Debuchy R."/>
            <person name="Gladieux P."/>
            <person name="Hiltunen Thoren M."/>
            <person name="Johannesson H."/>
        </authorList>
    </citation>
    <scope>NUCLEOTIDE SEQUENCE</scope>
    <source>
        <strain evidence="3">CBS 141.50</strain>
    </source>
</reference>
<feature type="region of interest" description="Disordered" evidence="1">
    <location>
        <begin position="1"/>
        <end position="53"/>
    </location>
</feature>
<proteinExistence type="predicted"/>
<accession>A0AAN6V4G1</accession>
<name>A0AAN6V4G1_9PEZI</name>
<sequence>MASLIRLVRRPAPEEQPRKSAAAAETLSGSSQPPPDSPDLTQQHTRPRPTFSTLPPEIHLLITDHLIYPDALSLKHTNRYFSRLVDTGVELKVEWLMERRLLHLECPSDSRCDLGSDLRFCRGSVKLLMQRRREHIECESRPGLGCLIYGTATCPHARKLNTKLKKWMRLHGITRAQWMFFIITSVPLLIGWVCMIAVMML</sequence>
<organism evidence="3 4">
    <name type="scientific">Dichotomopilus funicola</name>
    <dbReference type="NCBI Taxonomy" id="1934379"/>
    <lineage>
        <taxon>Eukaryota</taxon>
        <taxon>Fungi</taxon>
        <taxon>Dikarya</taxon>
        <taxon>Ascomycota</taxon>
        <taxon>Pezizomycotina</taxon>
        <taxon>Sordariomycetes</taxon>
        <taxon>Sordariomycetidae</taxon>
        <taxon>Sordariales</taxon>
        <taxon>Chaetomiaceae</taxon>
        <taxon>Dichotomopilus</taxon>
    </lineage>
</organism>
<evidence type="ECO:0000313" key="3">
    <source>
        <dbReference type="EMBL" id="KAK4144599.1"/>
    </source>
</evidence>
<keyword evidence="4" id="KW-1185">Reference proteome</keyword>
<protein>
    <recommendedName>
        <fullName evidence="5">F-box domain-containing protein</fullName>
    </recommendedName>
</protein>
<dbReference type="EMBL" id="MU853576">
    <property type="protein sequence ID" value="KAK4144599.1"/>
    <property type="molecule type" value="Genomic_DNA"/>
</dbReference>
<reference evidence="3" key="2">
    <citation type="submission" date="2023-05" db="EMBL/GenBank/DDBJ databases">
        <authorList>
            <consortium name="Lawrence Berkeley National Laboratory"/>
            <person name="Steindorff A."/>
            <person name="Hensen N."/>
            <person name="Bonometti L."/>
            <person name="Westerberg I."/>
            <person name="Brannstrom I.O."/>
            <person name="Guillou S."/>
            <person name="Cros-Aarteil S."/>
            <person name="Calhoun S."/>
            <person name="Haridas S."/>
            <person name="Kuo A."/>
            <person name="Mondo S."/>
            <person name="Pangilinan J."/>
            <person name="Riley R."/>
            <person name="Labutti K."/>
            <person name="Andreopoulos B."/>
            <person name="Lipzen A."/>
            <person name="Chen C."/>
            <person name="Yanf M."/>
            <person name="Daum C."/>
            <person name="Ng V."/>
            <person name="Clum A."/>
            <person name="Ohm R."/>
            <person name="Martin F."/>
            <person name="Silar P."/>
            <person name="Natvig D."/>
            <person name="Lalanne C."/>
            <person name="Gautier V."/>
            <person name="Ament-Velasquez S.L."/>
            <person name="Kruys A."/>
            <person name="Hutchinson M.I."/>
            <person name="Powell A.J."/>
            <person name="Barry K."/>
            <person name="Miller A.N."/>
            <person name="Grigoriev I.V."/>
            <person name="Debuchy R."/>
            <person name="Gladieux P."/>
            <person name="Thoren M.H."/>
            <person name="Johannesson H."/>
        </authorList>
    </citation>
    <scope>NUCLEOTIDE SEQUENCE</scope>
    <source>
        <strain evidence="3">CBS 141.50</strain>
    </source>
</reference>
<dbReference type="Proteomes" id="UP001302676">
    <property type="component" value="Unassembled WGS sequence"/>
</dbReference>
<feature type="transmembrane region" description="Helical" evidence="2">
    <location>
        <begin position="178"/>
        <end position="200"/>
    </location>
</feature>
<keyword evidence="2" id="KW-1133">Transmembrane helix</keyword>
<comment type="caution">
    <text evidence="3">The sequence shown here is derived from an EMBL/GenBank/DDBJ whole genome shotgun (WGS) entry which is preliminary data.</text>
</comment>
<gene>
    <name evidence="3" type="ORF">C8A04DRAFT_36589</name>
</gene>
<dbReference type="RefSeq" id="XP_062637970.1">
    <property type="nucleotide sequence ID" value="XM_062783573.1"/>
</dbReference>
<evidence type="ECO:0000256" key="2">
    <source>
        <dbReference type="SAM" id="Phobius"/>
    </source>
</evidence>
<keyword evidence="2" id="KW-0812">Transmembrane</keyword>